<dbReference type="AlphaFoldDB" id="R0FUL2"/>
<dbReference type="Proteomes" id="UP000029121">
    <property type="component" value="Unassembled WGS sequence"/>
</dbReference>
<accession>R0FUL2</accession>
<protein>
    <submittedName>
        <fullName evidence="2">Uncharacterized protein</fullName>
    </submittedName>
</protein>
<dbReference type="eggNOG" id="ENOG502QVXA">
    <property type="taxonomic scope" value="Eukaryota"/>
</dbReference>
<keyword evidence="1" id="KW-0472">Membrane</keyword>
<organism evidence="2 3">
    <name type="scientific">Capsella rubella</name>
    <dbReference type="NCBI Taxonomy" id="81985"/>
    <lineage>
        <taxon>Eukaryota</taxon>
        <taxon>Viridiplantae</taxon>
        <taxon>Streptophyta</taxon>
        <taxon>Embryophyta</taxon>
        <taxon>Tracheophyta</taxon>
        <taxon>Spermatophyta</taxon>
        <taxon>Magnoliopsida</taxon>
        <taxon>eudicotyledons</taxon>
        <taxon>Gunneridae</taxon>
        <taxon>Pentapetalae</taxon>
        <taxon>rosids</taxon>
        <taxon>malvids</taxon>
        <taxon>Brassicales</taxon>
        <taxon>Brassicaceae</taxon>
        <taxon>Camelineae</taxon>
        <taxon>Capsella</taxon>
    </lineage>
</organism>
<evidence type="ECO:0000313" key="3">
    <source>
        <dbReference type="Proteomes" id="UP000029121"/>
    </source>
</evidence>
<evidence type="ECO:0000313" key="2">
    <source>
        <dbReference type="EMBL" id="EOA26241.1"/>
    </source>
</evidence>
<keyword evidence="3" id="KW-1185">Reference proteome</keyword>
<dbReference type="STRING" id="81985.R0FUL2"/>
<gene>
    <name evidence="2" type="ORF">CARUB_v100169970mg</name>
</gene>
<dbReference type="EMBL" id="KB870809">
    <property type="protein sequence ID" value="EOA26241.1"/>
    <property type="molecule type" value="Genomic_DNA"/>
</dbReference>
<evidence type="ECO:0000256" key="1">
    <source>
        <dbReference type="SAM" id="Phobius"/>
    </source>
</evidence>
<keyword evidence="1" id="KW-0812">Transmembrane</keyword>
<reference evidence="3" key="1">
    <citation type="journal article" date="2013" name="Nat. Genet.">
        <title>The Capsella rubella genome and the genomic consequences of rapid mating system evolution.</title>
        <authorList>
            <person name="Slotte T."/>
            <person name="Hazzouri K.M."/>
            <person name="Agren J.A."/>
            <person name="Koenig D."/>
            <person name="Maumus F."/>
            <person name="Guo Y.L."/>
            <person name="Steige K."/>
            <person name="Platts A.E."/>
            <person name="Escobar J.S."/>
            <person name="Newman L.K."/>
            <person name="Wang W."/>
            <person name="Mandakova T."/>
            <person name="Vello E."/>
            <person name="Smith L.M."/>
            <person name="Henz S.R."/>
            <person name="Steffen J."/>
            <person name="Takuno S."/>
            <person name="Brandvain Y."/>
            <person name="Coop G."/>
            <person name="Andolfatto P."/>
            <person name="Hu T.T."/>
            <person name="Blanchette M."/>
            <person name="Clark R.M."/>
            <person name="Quesneville H."/>
            <person name="Nordborg M."/>
            <person name="Gaut B.S."/>
            <person name="Lysak M.A."/>
            <person name="Jenkins J."/>
            <person name="Grimwood J."/>
            <person name="Chapman J."/>
            <person name="Prochnik S."/>
            <person name="Shu S."/>
            <person name="Rokhsar D."/>
            <person name="Schmutz J."/>
            <person name="Weigel D."/>
            <person name="Wright S.I."/>
        </authorList>
    </citation>
    <scope>NUCLEOTIDE SEQUENCE [LARGE SCALE GENOMIC DNA]</scope>
    <source>
        <strain evidence="3">cv. Monte Gargano</strain>
    </source>
</reference>
<sequence>MKFYISATGIKKVTISNPGVGIGKGSGGCVAARRFSARTLLLLLLLLAIVLPFIFVRFAFLVLESASVCDSPLECMGLRLFRGGDTSL</sequence>
<feature type="transmembrane region" description="Helical" evidence="1">
    <location>
        <begin position="40"/>
        <end position="63"/>
    </location>
</feature>
<feature type="non-terminal residue" evidence="2">
    <location>
        <position position="88"/>
    </location>
</feature>
<proteinExistence type="predicted"/>
<name>R0FUL2_9BRAS</name>
<keyword evidence="1" id="KW-1133">Transmembrane helix</keyword>